<feature type="region of interest" description="Disordered" evidence="1">
    <location>
        <begin position="87"/>
        <end position="113"/>
    </location>
</feature>
<keyword evidence="3" id="KW-1185">Reference proteome</keyword>
<reference evidence="2" key="1">
    <citation type="submission" date="2021-09" db="EMBL/GenBank/DDBJ databases">
        <title>The genome of Mauremys mutica provides insights into the evolution of semi-aquatic lifestyle.</title>
        <authorList>
            <person name="Gong S."/>
            <person name="Gao Y."/>
        </authorList>
    </citation>
    <scope>NUCLEOTIDE SEQUENCE</scope>
    <source>
        <strain evidence="2">MM-2020</strain>
        <tissue evidence="2">Muscle</tissue>
    </source>
</reference>
<dbReference type="AlphaFoldDB" id="A0A9D3WWB8"/>
<accession>A0A9D3WWB8</accession>
<gene>
    <name evidence="2" type="ORF">KIL84_003740</name>
</gene>
<feature type="compositionally biased region" description="Polar residues" evidence="1">
    <location>
        <begin position="19"/>
        <end position="28"/>
    </location>
</feature>
<feature type="region of interest" description="Disordered" evidence="1">
    <location>
        <begin position="1"/>
        <end position="34"/>
    </location>
</feature>
<name>A0A9D3WWB8_9SAUR</name>
<sequence>MQHQQGQHQRKKQHGRTWVFSSGPTQGTVGRHDGNNSRVLFTLQLYLVLLPKELHGPKFCSVDEVNERRKQTSPGERIRNTTHILTNAISSSKPDSASLGSMERSGLQKSISI</sequence>
<feature type="compositionally biased region" description="Polar residues" evidence="1">
    <location>
        <begin position="87"/>
        <end position="99"/>
    </location>
</feature>
<dbReference type="EMBL" id="JAHDVG010000486">
    <property type="protein sequence ID" value="KAH1168257.1"/>
    <property type="molecule type" value="Genomic_DNA"/>
</dbReference>
<evidence type="ECO:0000313" key="3">
    <source>
        <dbReference type="Proteomes" id="UP000827986"/>
    </source>
</evidence>
<evidence type="ECO:0000313" key="2">
    <source>
        <dbReference type="EMBL" id="KAH1168257.1"/>
    </source>
</evidence>
<organism evidence="2 3">
    <name type="scientific">Mauremys mutica</name>
    <name type="common">yellowpond turtle</name>
    <dbReference type="NCBI Taxonomy" id="74926"/>
    <lineage>
        <taxon>Eukaryota</taxon>
        <taxon>Metazoa</taxon>
        <taxon>Chordata</taxon>
        <taxon>Craniata</taxon>
        <taxon>Vertebrata</taxon>
        <taxon>Euteleostomi</taxon>
        <taxon>Archelosauria</taxon>
        <taxon>Testudinata</taxon>
        <taxon>Testudines</taxon>
        <taxon>Cryptodira</taxon>
        <taxon>Durocryptodira</taxon>
        <taxon>Testudinoidea</taxon>
        <taxon>Geoemydidae</taxon>
        <taxon>Geoemydinae</taxon>
        <taxon>Mauremys</taxon>
    </lineage>
</organism>
<dbReference type="Proteomes" id="UP000827986">
    <property type="component" value="Unassembled WGS sequence"/>
</dbReference>
<proteinExistence type="predicted"/>
<comment type="caution">
    <text evidence="2">The sequence shown here is derived from an EMBL/GenBank/DDBJ whole genome shotgun (WGS) entry which is preliminary data.</text>
</comment>
<evidence type="ECO:0000256" key="1">
    <source>
        <dbReference type="SAM" id="MobiDB-lite"/>
    </source>
</evidence>
<protein>
    <submittedName>
        <fullName evidence="2">Uncharacterized protein</fullName>
    </submittedName>
</protein>